<dbReference type="GO" id="GO:0005778">
    <property type="term" value="C:peroxisomal membrane"/>
    <property type="evidence" value="ECO:0007669"/>
    <property type="project" value="UniProtKB-SubCell"/>
</dbReference>
<reference evidence="6" key="1">
    <citation type="submission" date="2023-07" db="EMBL/GenBank/DDBJ databases">
        <authorList>
            <consortium name="AG Swart"/>
            <person name="Singh M."/>
            <person name="Singh A."/>
            <person name="Seah K."/>
            <person name="Emmerich C."/>
        </authorList>
    </citation>
    <scope>NUCLEOTIDE SEQUENCE</scope>
    <source>
        <strain evidence="6">DP1</strain>
    </source>
</reference>
<evidence type="ECO:0000256" key="2">
    <source>
        <dbReference type="ARBA" id="ARBA00023136"/>
    </source>
</evidence>
<comment type="caution">
    <text evidence="6">The sequence shown here is derived from an EMBL/GenBank/DDBJ whole genome shotgun (WGS) entry which is preliminary data.</text>
</comment>
<gene>
    <name evidence="6" type="ORF">ECRASSUSDP1_LOCUS17871</name>
</gene>
<dbReference type="AlphaFoldDB" id="A0AAD1XPV7"/>
<proteinExistence type="predicted"/>
<dbReference type="Proteomes" id="UP001295684">
    <property type="component" value="Unassembled WGS sequence"/>
</dbReference>
<evidence type="ECO:0000256" key="1">
    <source>
        <dbReference type="ARBA" id="ARBA00022593"/>
    </source>
</evidence>
<dbReference type="PANTHER" id="PTHR12652:SF50">
    <property type="entry name" value="PEROXIN 11"/>
    <property type="match status" value="1"/>
</dbReference>
<dbReference type="EMBL" id="CAMPGE010018062">
    <property type="protein sequence ID" value="CAI2376501.1"/>
    <property type="molecule type" value="Genomic_DNA"/>
</dbReference>
<protein>
    <recommendedName>
        <fullName evidence="8">Peroxisomal biogenesis factor 11</fullName>
    </recommendedName>
</protein>
<feature type="transmembrane region" description="Helical" evidence="5">
    <location>
        <begin position="90"/>
        <end position="110"/>
    </location>
</feature>
<dbReference type="PANTHER" id="PTHR12652">
    <property type="entry name" value="PEROXISOMAL BIOGENESIS FACTOR 11"/>
    <property type="match status" value="1"/>
</dbReference>
<organism evidence="6 7">
    <name type="scientific">Euplotes crassus</name>
    <dbReference type="NCBI Taxonomy" id="5936"/>
    <lineage>
        <taxon>Eukaryota</taxon>
        <taxon>Sar</taxon>
        <taxon>Alveolata</taxon>
        <taxon>Ciliophora</taxon>
        <taxon>Intramacronucleata</taxon>
        <taxon>Spirotrichea</taxon>
        <taxon>Hypotrichia</taxon>
        <taxon>Euplotida</taxon>
        <taxon>Euplotidae</taxon>
        <taxon>Moneuplotes</taxon>
    </lineage>
</organism>
<dbReference type="GO" id="GO:0016559">
    <property type="term" value="P:peroxisome fission"/>
    <property type="evidence" value="ECO:0007669"/>
    <property type="project" value="InterPro"/>
</dbReference>
<keyword evidence="3" id="KW-0576">Peroxisome</keyword>
<evidence type="ECO:0000313" key="7">
    <source>
        <dbReference type="Proteomes" id="UP001295684"/>
    </source>
</evidence>
<comment type="subcellular location">
    <subcellularLocation>
        <location evidence="4">Peroxisome membrane</location>
    </subcellularLocation>
</comment>
<keyword evidence="7" id="KW-1185">Reference proteome</keyword>
<evidence type="ECO:0000256" key="5">
    <source>
        <dbReference type="SAM" id="Phobius"/>
    </source>
</evidence>
<evidence type="ECO:0008006" key="8">
    <source>
        <dbReference type="Google" id="ProtNLM"/>
    </source>
</evidence>
<keyword evidence="5" id="KW-1133">Transmembrane helix</keyword>
<dbReference type="InterPro" id="IPR008733">
    <property type="entry name" value="PEX11"/>
</dbReference>
<name>A0AAD1XPV7_EUPCR</name>
<keyword evidence="2 5" id="KW-0472">Membrane</keyword>
<sequence length="223" mass="25436">MDKLIAFTNKTEGRDKFCKAVQYGARVVKWYLEGKDEELKARFTGLFNNMKTARKLFRLFKSVNEYQKIMNILGKGAQSQTDIINAASRLCFLLYWFFDNLVVLSSVKFLNYDAKQMNKYGAFWWLCGLILGQAVAFIKLSELADQEAALRKKERNDETKKALVQIQAKKFTEYLNIIKQAGDMITSSQAIELPAKFGFNFNDGAVGMGGFVSAVVTMYQLYP</sequence>
<keyword evidence="1" id="KW-0962">Peroxisome biogenesis</keyword>
<evidence type="ECO:0000256" key="4">
    <source>
        <dbReference type="ARBA" id="ARBA00046271"/>
    </source>
</evidence>
<dbReference type="Pfam" id="PF05648">
    <property type="entry name" value="PEX11"/>
    <property type="match status" value="1"/>
</dbReference>
<feature type="transmembrane region" description="Helical" evidence="5">
    <location>
        <begin position="122"/>
        <end position="141"/>
    </location>
</feature>
<keyword evidence="5" id="KW-0812">Transmembrane</keyword>
<accession>A0AAD1XPV7</accession>
<evidence type="ECO:0000313" key="6">
    <source>
        <dbReference type="EMBL" id="CAI2376501.1"/>
    </source>
</evidence>
<evidence type="ECO:0000256" key="3">
    <source>
        <dbReference type="ARBA" id="ARBA00023140"/>
    </source>
</evidence>